<evidence type="ECO:0000256" key="1">
    <source>
        <dbReference type="SAM" id="SignalP"/>
    </source>
</evidence>
<organism evidence="2 3">
    <name type="scientific">Legionella shakespearei DSM 23087</name>
    <dbReference type="NCBI Taxonomy" id="1122169"/>
    <lineage>
        <taxon>Bacteria</taxon>
        <taxon>Pseudomonadati</taxon>
        <taxon>Pseudomonadota</taxon>
        <taxon>Gammaproteobacteria</taxon>
        <taxon>Legionellales</taxon>
        <taxon>Legionellaceae</taxon>
        <taxon>Legionella</taxon>
    </lineage>
</organism>
<protein>
    <submittedName>
        <fullName evidence="2">Uncharacterized protein</fullName>
    </submittedName>
</protein>
<evidence type="ECO:0000313" key="2">
    <source>
        <dbReference type="EMBL" id="KTD60014.1"/>
    </source>
</evidence>
<proteinExistence type="predicted"/>
<keyword evidence="1" id="KW-0732">Signal</keyword>
<dbReference type="Proteomes" id="UP000054600">
    <property type="component" value="Unassembled WGS sequence"/>
</dbReference>
<sequence length="136" mass="14772">MNNLNKYLIMTFIAGCFLSNTLLATGSNNSNKYAQSRLATAFNLSEPDPEPPKKNVTVDVTQDPHFLERSTITLSEPVSKPATTTPSVNIIIPTTGIVVDFQTQTQNQMLVTQNTSLVIVNYVPVITGIAISCMVP</sequence>
<feature type="chain" id="PRO_5006917935" evidence="1">
    <location>
        <begin position="25"/>
        <end position="136"/>
    </location>
</feature>
<reference evidence="2 3" key="1">
    <citation type="submission" date="2015-11" db="EMBL/GenBank/DDBJ databases">
        <title>Genomic analysis of 38 Legionella species identifies large and diverse effector repertoires.</title>
        <authorList>
            <person name="Burstein D."/>
            <person name="Amaro F."/>
            <person name="Zusman T."/>
            <person name="Lifshitz Z."/>
            <person name="Cohen O."/>
            <person name="Gilbert J.A."/>
            <person name="Pupko T."/>
            <person name="Shuman H.A."/>
            <person name="Segal G."/>
        </authorList>
    </citation>
    <scope>NUCLEOTIDE SEQUENCE [LARGE SCALE GENOMIC DNA]</scope>
    <source>
        <strain evidence="2 3">ATCC 49655</strain>
    </source>
</reference>
<gene>
    <name evidence="2" type="ORF">Lsha_1764</name>
</gene>
<keyword evidence="3" id="KW-1185">Reference proteome</keyword>
<accession>A0A0W0YTN6</accession>
<dbReference type="PATRIC" id="fig|1122169.6.peg.2025"/>
<evidence type="ECO:0000313" key="3">
    <source>
        <dbReference type="Proteomes" id="UP000054600"/>
    </source>
</evidence>
<feature type="signal peptide" evidence="1">
    <location>
        <begin position="1"/>
        <end position="24"/>
    </location>
</feature>
<dbReference type="STRING" id="1122169.Lsha_1764"/>
<dbReference type="AlphaFoldDB" id="A0A0W0YTN6"/>
<comment type="caution">
    <text evidence="2">The sequence shown here is derived from an EMBL/GenBank/DDBJ whole genome shotgun (WGS) entry which is preliminary data.</text>
</comment>
<dbReference type="RefSeq" id="WP_018576024.1">
    <property type="nucleotide sequence ID" value="NZ_KB892382.1"/>
</dbReference>
<dbReference type="EMBL" id="LNYW01000046">
    <property type="protein sequence ID" value="KTD60014.1"/>
    <property type="molecule type" value="Genomic_DNA"/>
</dbReference>
<name>A0A0W0YTN6_9GAMM</name>